<protein>
    <recommendedName>
        <fullName evidence="2">DNA-directed DNA polymerase</fullName>
    </recommendedName>
</protein>
<name>X1VCF5_9ZZZZ</name>
<accession>X1VCF5</accession>
<dbReference type="Gene3D" id="3.90.1600.10">
    <property type="entry name" value="Palm domain of DNA polymerase"/>
    <property type="match status" value="1"/>
</dbReference>
<evidence type="ECO:0008006" key="2">
    <source>
        <dbReference type="Google" id="ProtNLM"/>
    </source>
</evidence>
<comment type="caution">
    <text evidence="1">The sequence shown here is derived from an EMBL/GenBank/DDBJ whole genome shotgun (WGS) entry which is preliminary data.</text>
</comment>
<reference evidence="1" key="1">
    <citation type="journal article" date="2014" name="Front. Microbiol.">
        <title>High frequency of phylogenetically diverse reductive dehalogenase-homologous genes in deep subseafloor sedimentary metagenomes.</title>
        <authorList>
            <person name="Kawai M."/>
            <person name="Futagami T."/>
            <person name="Toyoda A."/>
            <person name="Takaki Y."/>
            <person name="Nishi S."/>
            <person name="Hori S."/>
            <person name="Arai W."/>
            <person name="Tsubouchi T."/>
            <person name="Morono Y."/>
            <person name="Uchiyama I."/>
            <person name="Ito T."/>
            <person name="Fujiyama A."/>
            <person name="Inagaki F."/>
            <person name="Takami H."/>
        </authorList>
    </citation>
    <scope>NUCLEOTIDE SEQUENCE</scope>
    <source>
        <strain evidence="1">Expedition CK06-06</strain>
    </source>
</reference>
<sequence length="140" mass="15570">MQQAGWGNYFYCDTDSLIVNEVGKCRLMKTMSNTSLGGLKVETSGLSVILRGLKDYSFGTKLVIKGVRKNAVKLSDGVYTQEKWPSFRGLLRSGKPEDYVVETVTKHLTRKYTKGDVTVDGVVLPYEFDDTVQTQCVPSS</sequence>
<dbReference type="InterPro" id="IPR023211">
    <property type="entry name" value="DNA_pol_palm_dom_sf"/>
</dbReference>
<dbReference type="AlphaFoldDB" id="X1VCF5"/>
<evidence type="ECO:0000313" key="1">
    <source>
        <dbReference type="EMBL" id="GAJ14922.1"/>
    </source>
</evidence>
<proteinExistence type="predicted"/>
<gene>
    <name evidence="1" type="ORF">S12H4_44375</name>
</gene>
<organism evidence="1">
    <name type="scientific">marine sediment metagenome</name>
    <dbReference type="NCBI Taxonomy" id="412755"/>
    <lineage>
        <taxon>unclassified sequences</taxon>
        <taxon>metagenomes</taxon>
        <taxon>ecological metagenomes</taxon>
    </lineage>
</organism>
<dbReference type="EMBL" id="BARW01027338">
    <property type="protein sequence ID" value="GAJ14922.1"/>
    <property type="molecule type" value="Genomic_DNA"/>
</dbReference>